<dbReference type="InterPro" id="IPR007278">
    <property type="entry name" value="DUF397"/>
</dbReference>
<protein>
    <submittedName>
        <fullName evidence="2">DUF397 domain-containing protein</fullName>
    </submittedName>
</protein>
<proteinExistence type="predicted"/>
<organism evidence="2 3">
    <name type="scientific">Actinokineospora xionganensis</name>
    <dbReference type="NCBI Taxonomy" id="2684470"/>
    <lineage>
        <taxon>Bacteria</taxon>
        <taxon>Bacillati</taxon>
        <taxon>Actinomycetota</taxon>
        <taxon>Actinomycetes</taxon>
        <taxon>Pseudonocardiales</taxon>
        <taxon>Pseudonocardiaceae</taxon>
        <taxon>Actinokineospora</taxon>
    </lineage>
</organism>
<dbReference type="RefSeq" id="WP_187222033.1">
    <property type="nucleotide sequence ID" value="NZ_JABVED010000011.1"/>
</dbReference>
<comment type="caution">
    <text evidence="2">The sequence shown here is derived from an EMBL/GenBank/DDBJ whole genome shotgun (WGS) entry which is preliminary data.</text>
</comment>
<reference evidence="2 3" key="1">
    <citation type="submission" date="2020-06" db="EMBL/GenBank/DDBJ databases">
        <title>Actinokineospora xiongansis sp. nov., isolated from soil of Baiyangdian.</title>
        <authorList>
            <person name="Zhang X."/>
        </authorList>
    </citation>
    <scope>NUCLEOTIDE SEQUENCE [LARGE SCALE GENOMIC DNA]</scope>
    <source>
        <strain evidence="2 3">HBU206404</strain>
    </source>
</reference>
<dbReference type="EMBL" id="JABVED010000011">
    <property type="protein sequence ID" value="MBC6449339.1"/>
    <property type="molecule type" value="Genomic_DNA"/>
</dbReference>
<feature type="domain" description="DUF397" evidence="1">
    <location>
        <begin position="19"/>
        <end position="69"/>
    </location>
</feature>
<dbReference type="Proteomes" id="UP000734823">
    <property type="component" value="Unassembled WGS sequence"/>
</dbReference>
<gene>
    <name evidence="2" type="ORF">GPZ80_19430</name>
</gene>
<accession>A0ABR7L9H3</accession>
<evidence type="ECO:0000259" key="1">
    <source>
        <dbReference type="Pfam" id="PF04149"/>
    </source>
</evidence>
<dbReference type="Pfam" id="PF04149">
    <property type="entry name" value="DUF397"/>
    <property type="match status" value="1"/>
</dbReference>
<name>A0ABR7L9H3_9PSEU</name>
<keyword evidence="3" id="KW-1185">Reference proteome</keyword>
<sequence>MAEWHTSSFSGDANCVEVAWRKSSFSGQEINCVEVAFREPIANIRDSKQPEAGHLTLPAPAYRTFLATLTGR</sequence>
<evidence type="ECO:0000313" key="2">
    <source>
        <dbReference type="EMBL" id="MBC6449339.1"/>
    </source>
</evidence>
<evidence type="ECO:0000313" key="3">
    <source>
        <dbReference type="Proteomes" id="UP000734823"/>
    </source>
</evidence>